<dbReference type="SUPFAM" id="SSF57997">
    <property type="entry name" value="Tropomyosin"/>
    <property type="match status" value="1"/>
</dbReference>
<feature type="domain" description="Sf6-type phage tail needle knob" evidence="2">
    <location>
        <begin position="117"/>
        <end position="288"/>
    </location>
</feature>
<dbReference type="Proteomes" id="UP001269984">
    <property type="component" value="Unassembled WGS sequence"/>
</dbReference>
<evidence type="ECO:0000259" key="2">
    <source>
        <dbReference type="Pfam" id="PF16532"/>
    </source>
</evidence>
<protein>
    <submittedName>
        <fullName evidence="3">Tail needle knob protein</fullName>
    </submittedName>
</protein>
<dbReference type="RefSeq" id="WP_318061748.1">
    <property type="nucleotide sequence ID" value="NZ_JAWPAZ010000007.1"/>
</dbReference>
<evidence type="ECO:0000256" key="1">
    <source>
        <dbReference type="SAM" id="Coils"/>
    </source>
</evidence>
<evidence type="ECO:0000313" key="4">
    <source>
        <dbReference type="Proteomes" id="UP001269984"/>
    </source>
</evidence>
<dbReference type="InterPro" id="IPR038681">
    <property type="entry name" value="Phage_tail_NK_sf"/>
</dbReference>
<sequence length="288" mass="30893">MADPSLNEPVIVRAINLNASSIPVGWSPAYTQYILSQAIDFANVAGKANEAGKGAYDAQVKNDEQDVTLADHEGRITANTQAIQLLDVRLTTAEGKIDVLRNDVDFLIDEVADIETTLADHETRITANEAELADHETRIAALEYATTRKKSEVLYTGISQVIPTTATNLITMLKALTPSSGTLLPFFNTTTDKLTVYNENKTLNFKLSMIGSYPGGTTNRSMQLTFSGAVPDTLVASRNAATATDNILLATFFSVDHGGFLATNGSTITIQANGAEFTATTIKIIAEQ</sequence>
<reference evidence="3 4" key="1">
    <citation type="submission" date="2023-10" db="EMBL/GenBank/DDBJ databases">
        <title>Fecal carriage and genetic characteristics of carbapenem-resistant Enterobacterales among healthy adults from four provinces of China.</title>
        <authorList>
            <person name="Li Y."/>
            <person name="Zhang R."/>
        </authorList>
    </citation>
    <scope>NUCLEOTIDE SEQUENCE [LARGE SCALE GENOMIC DNA]</scope>
    <source>
        <strain evidence="3 4">HN-71</strain>
    </source>
</reference>
<dbReference type="Gene3D" id="1.20.5.340">
    <property type="match status" value="1"/>
</dbReference>
<dbReference type="Pfam" id="PF16532">
    <property type="entry name" value="Phage_tail_NK"/>
    <property type="match status" value="1"/>
</dbReference>
<proteinExistence type="predicted"/>
<evidence type="ECO:0000313" key="3">
    <source>
        <dbReference type="EMBL" id="MDW2635886.1"/>
    </source>
</evidence>
<dbReference type="AlphaFoldDB" id="A0ABD5H5V2"/>
<name>A0ABD5H5V2_9ENTR</name>
<dbReference type="EMBL" id="JAWPAZ010000007">
    <property type="protein sequence ID" value="MDW2635886.1"/>
    <property type="molecule type" value="Genomic_DNA"/>
</dbReference>
<dbReference type="InterPro" id="IPR032395">
    <property type="entry name" value="Phage_tail_NK"/>
</dbReference>
<comment type="caution">
    <text evidence="3">The sequence shown here is derived from an EMBL/GenBank/DDBJ whole genome shotgun (WGS) entry which is preliminary data.</text>
</comment>
<accession>A0ABD5H5V2</accession>
<gene>
    <name evidence="3" type="ORF">RYZ90_18735</name>
</gene>
<organism evidence="3 4">
    <name type="scientific">Citrobacter portucalensis</name>
    <dbReference type="NCBI Taxonomy" id="1639133"/>
    <lineage>
        <taxon>Bacteria</taxon>
        <taxon>Pseudomonadati</taxon>
        <taxon>Pseudomonadota</taxon>
        <taxon>Gammaproteobacteria</taxon>
        <taxon>Enterobacterales</taxon>
        <taxon>Enterobacteriaceae</taxon>
        <taxon>Citrobacter</taxon>
        <taxon>Citrobacter freundii complex</taxon>
    </lineage>
</organism>
<feature type="coiled-coil region" evidence="1">
    <location>
        <begin position="90"/>
        <end position="138"/>
    </location>
</feature>
<dbReference type="Gene3D" id="2.60.120.1120">
    <property type="entry name" value="Sf6-type phage tail needle knob"/>
    <property type="match status" value="1"/>
</dbReference>
<keyword evidence="1" id="KW-0175">Coiled coil</keyword>